<comment type="caution">
    <text evidence="2">The sequence shown here is derived from an EMBL/GenBank/DDBJ whole genome shotgun (WGS) entry which is preliminary data.</text>
</comment>
<feature type="region of interest" description="Disordered" evidence="1">
    <location>
        <begin position="1"/>
        <end position="32"/>
    </location>
</feature>
<keyword evidence="3" id="KW-1185">Reference proteome</keyword>
<dbReference type="AlphaFoldDB" id="A0AAD5C292"/>
<evidence type="ECO:0000313" key="2">
    <source>
        <dbReference type="EMBL" id="KAI7732726.1"/>
    </source>
</evidence>
<name>A0AAD5C292_AMBAR</name>
<dbReference type="InterPro" id="IPR016064">
    <property type="entry name" value="NAD/diacylglycerol_kinase_sf"/>
</dbReference>
<evidence type="ECO:0000313" key="3">
    <source>
        <dbReference type="Proteomes" id="UP001206925"/>
    </source>
</evidence>
<gene>
    <name evidence="2" type="ORF">M8C21_001904</name>
</gene>
<dbReference type="SUPFAM" id="SSF111331">
    <property type="entry name" value="NAD kinase/diacylglycerol kinase-like"/>
    <property type="match status" value="1"/>
</dbReference>
<evidence type="ECO:0000256" key="1">
    <source>
        <dbReference type="SAM" id="MobiDB-lite"/>
    </source>
</evidence>
<reference evidence="2" key="1">
    <citation type="submission" date="2022-06" db="EMBL/GenBank/DDBJ databases">
        <title>Uncovering the hologenomic basis of an extraordinary plant invasion.</title>
        <authorList>
            <person name="Bieker V.C."/>
            <person name="Martin M.D."/>
            <person name="Gilbert T."/>
            <person name="Hodgins K."/>
            <person name="Battlay P."/>
            <person name="Petersen B."/>
            <person name="Wilson J."/>
        </authorList>
    </citation>
    <scope>NUCLEOTIDE SEQUENCE</scope>
    <source>
        <strain evidence="2">AA19_3_7</strain>
        <tissue evidence="2">Leaf</tissue>
    </source>
</reference>
<dbReference type="GO" id="GO:0003951">
    <property type="term" value="F:NAD+ kinase activity"/>
    <property type="evidence" value="ECO:0007669"/>
    <property type="project" value="InterPro"/>
</dbReference>
<organism evidence="2 3">
    <name type="scientific">Ambrosia artemisiifolia</name>
    <name type="common">Common ragweed</name>
    <dbReference type="NCBI Taxonomy" id="4212"/>
    <lineage>
        <taxon>Eukaryota</taxon>
        <taxon>Viridiplantae</taxon>
        <taxon>Streptophyta</taxon>
        <taxon>Embryophyta</taxon>
        <taxon>Tracheophyta</taxon>
        <taxon>Spermatophyta</taxon>
        <taxon>Magnoliopsida</taxon>
        <taxon>eudicotyledons</taxon>
        <taxon>Gunneridae</taxon>
        <taxon>Pentapetalae</taxon>
        <taxon>asterids</taxon>
        <taxon>campanulids</taxon>
        <taxon>Asterales</taxon>
        <taxon>Asteraceae</taxon>
        <taxon>Asteroideae</taxon>
        <taxon>Heliantheae alliance</taxon>
        <taxon>Heliantheae</taxon>
        <taxon>Ambrosia</taxon>
    </lineage>
</organism>
<dbReference type="GO" id="GO:0019674">
    <property type="term" value="P:NAD+ metabolic process"/>
    <property type="evidence" value="ECO:0007669"/>
    <property type="project" value="InterPro"/>
</dbReference>
<proteinExistence type="predicted"/>
<dbReference type="Proteomes" id="UP001206925">
    <property type="component" value="Unassembled WGS sequence"/>
</dbReference>
<accession>A0AAD5C292</accession>
<dbReference type="InterPro" id="IPR017437">
    <property type="entry name" value="ATP-NAD_kinase_PpnK-typ_C"/>
</dbReference>
<dbReference type="Gene3D" id="2.60.200.30">
    <property type="entry name" value="Probable inorganic polyphosphate/atp-NAD kinase, domain 2"/>
    <property type="match status" value="1"/>
</dbReference>
<dbReference type="EMBL" id="JAMZMK010010175">
    <property type="protein sequence ID" value="KAI7732726.1"/>
    <property type="molecule type" value="Genomic_DNA"/>
</dbReference>
<dbReference type="Pfam" id="PF20143">
    <property type="entry name" value="NAD_kinase_C"/>
    <property type="match status" value="1"/>
</dbReference>
<protein>
    <submittedName>
        <fullName evidence="2">Uncharacterized protein</fullName>
    </submittedName>
</protein>
<sequence length="71" mass="7264">MMVDNLPVITSKKGEFSTATGSGGESNKHHDDPLPLCLKIGFQQTKSKVQGDGVIVATPTGSTAYSTVAGG</sequence>